<organism evidence="1">
    <name type="scientific">Brassica napus</name>
    <name type="common">Rape</name>
    <dbReference type="NCBI Taxonomy" id="3708"/>
    <lineage>
        <taxon>Eukaryota</taxon>
        <taxon>Viridiplantae</taxon>
        <taxon>Streptophyta</taxon>
        <taxon>Embryophyta</taxon>
        <taxon>Tracheophyta</taxon>
        <taxon>Spermatophyta</taxon>
        <taxon>Magnoliopsida</taxon>
        <taxon>eudicotyledons</taxon>
        <taxon>Gunneridae</taxon>
        <taxon>Pentapetalae</taxon>
        <taxon>rosids</taxon>
        <taxon>malvids</taxon>
        <taxon>Brassicales</taxon>
        <taxon>Brassicaceae</taxon>
        <taxon>Brassiceae</taxon>
        <taxon>Brassica</taxon>
    </lineage>
</organism>
<accession>A0A816JLG9</accession>
<evidence type="ECO:0000313" key="1">
    <source>
        <dbReference type="EMBL" id="CAF1834376.1"/>
    </source>
</evidence>
<dbReference type="EMBL" id="HG994368">
    <property type="protein sequence ID" value="CAF1834376.1"/>
    <property type="molecule type" value="Genomic_DNA"/>
</dbReference>
<gene>
    <name evidence="1" type="ORF">DARMORV10_C04P24820.1</name>
</gene>
<name>A0A816JLG9_BRANA</name>
<dbReference type="Proteomes" id="UP001295469">
    <property type="component" value="Chromosome C04"/>
</dbReference>
<dbReference type="AlphaFoldDB" id="A0A816JLG9"/>
<proteinExistence type="predicted"/>
<sequence>MPASVLSTVPPTSTLQFPPVPSSVSRAPMTSVSLTKSTLLGQKNKDVQLMCVIFVLKLGKGVRENILFQQMELPAVGRESEVVHW</sequence>
<protein>
    <submittedName>
        <fullName evidence="1">(rape) hypothetical protein</fullName>
    </submittedName>
</protein>
<reference evidence="1" key="1">
    <citation type="submission" date="2021-01" db="EMBL/GenBank/DDBJ databases">
        <authorList>
            <consortium name="Genoscope - CEA"/>
            <person name="William W."/>
        </authorList>
    </citation>
    <scope>NUCLEOTIDE SEQUENCE</scope>
</reference>